<keyword evidence="2" id="KW-1185">Reference proteome</keyword>
<gene>
    <name evidence="1" type="ORF">EYF80_017192</name>
</gene>
<dbReference type="EMBL" id="SRLO01000135">
    <property type="protein sequence ID" value="TNN72585.1"/>
    <property type="molecule type" value="Genomic_DNA"/>
</dbReference>
<sequence>MWSISDTTREVIFGRTWAEDSDELNMPGRKETKQCLTMISMAVHRDVPQYIAIPWLITSMSFCLYVSRLHSPSRAPQSSAGVCARIGAEQIKTAAYPRFTKQ</sequence>
<organism evidence="1 2">
    <name type="scientific">Liparis tanakae</name>
    <name type="common">Tanaka's snailfish</name>
    <dbReference type="NCBI Taxonomy" id="230148"/>
    <lineage>
        <taxon>Eukaryota</taxon>
        <taxon>Metazoa</taxon>
        <taxon>Chordata</taxon>
        <taxon>Craniata</taxon>
        <taxon>Vertebrata</taxon>
        <taxon>Euteleostomi</taxon>
        <taxon>Actinopterygii</taxon>
        <taxon>Neopterygii</taxon>
        <taxon>Teleostei</taxon>
        <taxon>Neoteleostei</taxon>
        <taxon>Acanthomorphata</taxon>
        <taxon>Eupercaria</taxon>
        <taxon>Perciformes</taxon>
        <taxon>Cottioidei</taxon>
        <taxon>Cottales</taxon>
        <taxon>Liparidae</taxon>
        <taxon>Liparis</taxon>
    </lineage>
</organism>
<name>A0A4Z2I560_9TELE</name>
<accession>A0A4Z2I560</accession>
<reference evidence="1 2" key="1">
    <citation type="submission" date="2019-03" db="EMBL/GenBank/DDBJ databases">
        <title>First draft genome of Liparis tanakae, snailfish: a comprehensive survey of snailfish specific genes.</title>
        <authorList>
            <person name="Kim W."/>
            <person name="Song I."/>
            <person name="Jeong J.-H."/>
            <person name="Kim D."/>
            <person name="Kim S."/>
            <person name="Ryu S."/>
            <person name="Song J.Y."/>
            <person name="Lee S.K."/>
        </authorList>
    </citation>
    <scope>NUCLEOTIDE SEQUENCE [LARGE SCALE GENOMIC DNA]</scope>
    <source>
        <tissue evidence="1">Muscle</tissue>
    </source>
</reference>
<protein>
    <submittedName>
        <fullName evidence="1">Uncharacterized protein</fullName>
    </submittedName>
</protein>
<evidence type="ECO:0000313" key="1">
    <source>
        <dbReference type="EMBL" id="TNN72585.1"/>
    </source>
</evidence>
<dbReference type="Proteomes" id="UP000314294">
    <property type="component" value="Unassembled WGS sequence"/>
</dbReference>
<comment type="caution">
    <text evidence="1">The sequence shown here is derived from an EMBL/GenBank/DDBJ whole genome shotgun (WGS) entry which is preliminary data.</text>
</comment>
<proteinExistence type="predicted"/>
<dbReference type="AlphaFoldDB" id="A0A4Z2I560"/>
<evidence type="ECO:0000313" key="2">
    <source>
        <dbReference type="Proteomes" id="UP000314294"/>
    </source>
</evidence>